<dbReference type="InterPro" id="IPR052163">
    <property type="entry name" value="DGC-Regulatory_Protein"/>
</dbReference>
<evidence type="ECO:0000256" key="1">
    <source>
        <dbReference type="SAM" id="Phobius"/>
    </source>
</evidence>
<protein>
    <submittedName>
        <fullName evidence="3">Diguanylate cyclase (GGDEF)-like protein</fullName>
    </submittedName>
</protein>
<feature type="transmembrane region" description="Helical" evidence="1">
    <location>
        <begin position="169"/>
        <end position="189"/>
    </location>
</feature>
<comment type="caution">
    <text evidence="3">The sequence shown here is derived from an EMBL/GenBank/DDBJ whole genome shotgun (WGS) entry which is preliminary data.</text>
</comment>
<feature type="domain" description="GGDEF" evidence="2">
    <location>
        <begin position="328"/>
        <end position="464"/>
    </location>
</feature>
<evidence type="ECO:0000313" key="3">
    <source>
        <dbReference type="EMBL" id="MBG6136881.1"/>
    </source>
</evidence>
<dbReference type="InterPro" id="IPR000160">
    <property type="entry name" value="GGDEF_dom"/>
</dbReference>
<feature type="transmembrane region" description="Helical" evidence="1">
    <location>
        <begin position="195"/>
        <end position="217"/>
    </location>
</feature>
<evidence type="ECO:0000259" key="2">
    <source>
        <dbReference type="PROSITE" id="PS50887"/>
    </source>
</evidence>
<dbReference type="InterPro" id="IPR029787">
    <property type="entry name" value="Nucleotide_cyclase"/>
</dbReference>
<sequence>MRRAYLLVSVGLIAAYPLLPSGARTAALLVVTCSAVPPVLVGLRRARLVDRRPWRLLLGALVVLNLGNLTRQLTGLTLAGRLFDAVGNALMLVAVLAVVVRRGRNDVGGLIDTIIVSATLGGLLWDVVLLPRIAEEHPAAEASTFATVFVLAGVLGALVRLLQTAGEPIPALWLLVGALALSLTGNVILELRDTGPVAVGAEMMFMAAYVALGLFGLDGSAHRLARLGHAPDDTLTGGRLAFLGGALAALPLVGGGRQLLGQPVDGLLLVAGAAAITPLVMWRIGRLSAQRARAEQALRYQAAHDPLTGLPNRREFVAQLRAELRRPGGLVILFCDLDGFKAVNDRLGHPIGDRLLVEVARRLGGCVRAGDLVSRFGGDEFLVLFRDAGRADVERLSARIVRALRDPVDLGVESVPVWASIGAVIRTGAEFDVAAEDLIRRADEAMYAAKLDSESTPGVRVVSA</sequence>
<feature type="transmembrane region" description="Helical" evidence="1">
    <location>
        <begin position="238"/>
        <end position="260"/>
    </location>
</feature>
<feature type="transmembrane region" description="Helical" evidence="1">
    <location>
        <begin position="54"/>
        <end position="70"/>
    </location>
</feature>
<dbReference type="SMART" id="SM00267">
    <property type="entry name" value="GGDEF"/>
    <property type="match status" value="1"/>
</dbReference>
<reference evidence="3" key="1">
    <citation type="submission" date="2020-11" db="EMBL/GenBank/DDBJ databases">
        <title>Sequencing the genomes of 1000 actinobacteria strains.</title>
        <authorList>
            <person name="Klenk H.-P."/>
        </authorList>
    </citation>
    <scope>NUCLEOTIDE SEQUENCE</scope>
    <source>
        <strain evidence="3">DSM 45356</strain>
    </source>
</reference>
<dbReference type="NCBIfam" id="TIGR00254">
    <property type="entry name" value="GGDEF"/>
    <property type="match status" value="1"/>
</dbReference>
<keyword evidence="4" id="KW-1185">Reference proteome</keyword>
<accession>A0A8J7KKL8</accession>
<feature type="transmembrane region" description="Helical" evidence="1">
    <location>
        <begin position="107"/>
        <end position="130"/>
    </location>
</feature>
<dbReference type="EMBL" id="JADOUF010000001">
    <property type="protein sequence ID" value="MBG6136881.1"/>
    <property type="molecule type" value="Genomic_DNA"/>
</dbReference>
<dbReference type="CDD" id="cd01949">
    <property type="entry name" value="GGDEF"/>
    <property type="match status" value="1"/>
</dbReference>
<feature type="transmembrane region" description="Helical" evidence="1">
    <location>
        <begin position="266"/>
        <end position="284"/>
    </location>
</feature>
<organism evidence="3 4">
    <name type="scientific">Longispora fulva</name>
    <dbReference type="NCBI Taxonomy" id="619741"/>
    <lineage>
        <taxon>Bacteria</taxon>
        <taxon>Bacillati</taxon>
        <taxon>Actinomycetota</taxon>
        <taxon>Actinomycetes</taxon>
        <taxon>Micromonosporales</taxon>
        <taxon>Micromonosporaceae</taxon>
        <taxon>Longispora</taxon>
    </lineage>
</organism>
<dbReference type="AlphaFoldDB" id="A0A8J7KKL8"/>
<name>A0A8J7KKL8_9ACTN</name>
<proteinExistence type="predicted"/>
<dbReference type="SUPFAM" id="SSF55073">
    <property type="entry name" value="Nucleotide cyclase"/>
    <property type="match status" value="1"/>
</dbReference>
<keyword evidence="1" id="KW-0472">Membrane</keyword>
<dbReference type="PANTHER" id="PTHR46663:SF2">
    <property type="entry name" value="GGDEF DOMAIN-CONTAINING PROTEIN"/>
    <property type="match status" value="1"/>
</dbReference>
<evidence type="ECO:0000313" key="4">
    <source>
        <dbReference type="Proteomes" id="UP000622552"/>
    </source>
</evidence>
<keyword evidence="1" id="KW-1133">Transmembrane helix</keyword>
<dbReference type="InterPro" id="IPR043128">
    <property type="entry name" value="Rev_trsase/Diguanyl_cyclase"/>
</dbReference>
<dbReference type="RefSeq" id="WP_197003800.1">
    <property type="nucleotide sequence ID" value="NZ_BONS01000016.1"/>
</dbReference>
<feature type="transmembrane region" description="Helical" evidence="1">
    <location>
        <begin position="142"/>
        <end position="162"/>
    </location>
</feature>
<dbReference type="Pfam" id="PF00990">
    <property type="entry name" value="GGDEF"/>
    <property type="match status" value="1"/>
</dbReference>
<dbReference type="Proteomes" id="UP000622552">
    <property type="component" value="Unassembled WGS sequence"/>
</dbReference>
<dbReference type="PANTHER" id="PTHR46663">
    <property type="entry name" value="DIGUANYLATE CYCLASE DGCT-RELATED"/>
    <property type="match status" value="1"/>
</dbReference>
<dbReference type="Gene3D" id="3.30.70.270">
    <property type="match status" value="1"/>
</dbReference>
<gene>
    <name evidence="3" type="ORF">IW245_003075</name>
</gene>
<feature type="transmembrane region" description="Helical" evidence="1">
    <location>
        <begin position="25"/>
        <end position="42"/>
    </location>
</feature>
<keyword evidence="1" id="KW-0812">Transmembrane</keyword>
<feature type="transmembrane region" description="Helical" evidence="1">
    <location>
        <begin position="82"/>
        <end position="100"/>
    </location>
</feature>
<dbReference type="PROSITE" id="PS50887">
    <property type="entry name" value="GGDEF"/>
    <property type="match status" value="1"/>
</dbReference>